<organism evidence="9 10">
    <name type="scientific">Candidatus Fimisoma avicola</name>
    <dbReference type="NCBI Taxonomy" id="2840826"/>
    <lineage>
        <taxon>Bacteria</taxon>
        <taxon>Bacillati</taxon>
        <taxon>Bacillota</taxon>
        <taxon>Clostridia</taxon>
        <taxon>Eubacteriales</taxon>
        <taxon>Candidatus Fimisoma</taxon>
    </lineage>
</organism>
<dbReference type="Gene3D" id="3.90.79.10">
    <property type="entry name" value="Nucleoside Triphosphate Pyrophosphohydrolase"/>
    <property type="match status" value="1"/>
</dbReference>
<dbReference type="AlphaFoldDB" id="A0A9D1I5G6"/>
<keyword evidence="4 7" id="KW-0378">Hydrolase</keyword>
<dbReference type="GO" id="GO:0010945">
    <property type="term" value="F:coenzyme A diphosphatase activity"/>
    <property type="evidence" value="ECO:0007669"/>
    <property type="project" value="InterPro"/>
</dbReference>
<dbReference type="SUPFAM" id="SSF55811">
    <property type="entry name" value="Nudix"/>
    <property type="match status" value="1"/>
</dbReference>
<evidence type="ECO:0000256" key="7">
    <source>
        <dbReference type="RuleBase" id="RU003476"/>
    </source>
</evidence>
<dbReference type="Pfam" id="PF00293">
    <property type="entry name" value="NUDIX"/>
    <property type="match status" value="1"/>
</dbReference>
<dbReference type="InterPro" id="IPR045121">
    <property type="entry name" value="CoAse"/>
</dbReference>
<dbReference type="PRINTS" id="PR00502">
    <property type="entry name" value="NUDIXFAMILY"/>
</dbReference>
<dbReference type="Proteomes" id="UP000824091">
    <property type="component" value="Unassembled WGS sequence"/>
</dbReference>
<keyword evidence="5" id="KW-0460">Magnesium</keyword>
<comment type="similarity">
    <text evidence="7">Belongs to the Nudix hydrolase family.</text>
</comment>
<evidence type="ECO:0000313" key="10">
    <source>
        <dbReference type="Proteomes" id="UP000824091"/>
    </source>
</evidence>
<dbReference type="InterPro" id="IPR020476">
    <property type="entry name" value="Nudix_hydrolase"/>
</dbReference>
<reference evidence="9" key="2">
    <citation type="journal article" date="2021" name="PeerJ">
        <title>Extensive microbial diversity within the chicken gut microbiome revealed by metagenomics and culture.</title>
        <authorList>
            <person name="Gilroy R."/>
            <person name="Ravi A."/>
            <person name="Getino M."/>
            <person name="Pursley I."/>
            <person name="Horton D.L."/>
            <person name="Alikhan N.F."/>
            <person name="Baker D."/>
            <person name="Gharbi K."/>
            <person name="Hall N."/>
            <person name="Watson M."/>
            <person name="Adriaenssens E.M."/>
            <person name="Foster-Nyarko E."/>
            <person name="Jarju S."/>
            <person name="Secka A."/>
            <person name="Antonio M."/>
            <person name="Oren A."/>
            <person name="Chaudhuri R.R."/>
            <person name="La Ragione R."/>
            <person name="Hildebrand F."/>
            <person name="Pallen M.J."/>
        </authorList>
    </citation>
    <scope>NUCLEOTIDE SEQUENCE</scope>
    <source>
        <strain evidence="9">11300</strain>
    </source>
</reference>
<evidence type="ECO:0000256" key="2">
    <source>
        <dbReference type="ARBA" id="ARBA00001946"/>
    </source>
</evidence>
<evidence type="ECO:0000313" key="9">
    <source>
        <dbReference type="EMBL" id="HIU28588.1"/>
    </source>
</evidence>
<proteinExistence type="inferred from homology"/>
<evidence type="ECO:0000256" key="3">
    <source>
        <dbReference type="ARBA" id="ARBA00022723"/>
    </source>
</evidence>
<evidence type="ECO:0000256" key="5">
    <source>
        <dbReference type="ARBA" id="ARBA00022842"/>
    </source>
</evidence>
<dbReference type="PANTHER" id="PTHR12992:SF11">
    <property type="entry name" value="MITOCHONDRIAL COENZYME A DIPHOSPHATASE NUDT8"/>
    <property type="match status" value="1"/>
</dbReference>
<dbReference type="EMBL" id="DVMO01000148">
    <property type="protein sequence ID" value="HIU28588.1"/>
    <property type="molecule type" value="Genomic_DNA"/>
</dbReference>
<comment type="caution">
    <text evidence="9">The sequence shown here is derived from an EMBL/GenBank/DDBJ whole genome shotgun (WGS) entry which is preliminary data.</text>
</comment>
<evidence type="ECO:0000256" key="4">
    <source>
        <dbReference type="ARBA" id="ARBA00022801"/>
    </source>
</evidence>
<gene>
    <name evidence="9" type="ORF">IAD16_09475</name>
</gene>
<comment type="cofactor">
    <cofactor evidence="2">
        <name>Mg(2+)</name>
        <dbReference type="ChEBI" id="CHEBI:18420"/>
    </cofactor>
</comment>
<evidence type="ECO:0000259" key="8">
    <source>
        <dbReference type="PROSITE" id="PS51462"/>
    </source>
</evidence>
<reference evidence="9" key="1">
    <citation type="submission" date="2020-10" db="EMBL/GenBank/DDBJ databases">
        <authorList>
            <person name="Gilroy R."/>
        </authorList>
    </citation>
    <scope>NUCLEOTIDE SEQUENCE</scope>
    <source>
        <strain evidence="9">11300</strain>
    </source>
</reference>
<dbReference type="PROSITE" id="PS51462">
    <property type="entry name" value="NUDIX"/>
    <property type="match status" value="1"/>
</dbReference>
<protein>
    <submittedName>
        <fullName evidence="9">CoA pyrophosphatase</fullName>
    </submittedName>
</protein>
<evidence type="ECO:0000256" key="1">
    <source>
        <dbReference type="ARBA" id="ARBA00001936"/>
    </source>
</evidence>
<comment type="cofactor">
    <cofactor evidence="1">
        <name>Mn(2+)</name>
        <dbReference type="ChEBI" id="CHEBI:29035"/>
    </cofactor>
</comment>
<dbReference type="InterPro" id="IPR015797">
    <property type="entry name" value="NUDIX_hydrolase-like_dom_sf"/>
</dbReference>
<dbReference type="GO" id="GO:0046872">
    <property type="term" value="F:metal ion binding"/>
    <property type="evidence" value="ECO:0007669"/>
    <property type="project" value="UniProtKB-KW"/>
</dbReference>
<dbReference type="CDD" id="cd03426">
    <property type="entry name" value="NUDIX_CoAse_Nudt7"/>
    <property type="match status" value="1"/>
</dbReference>
<keyword evidence="6" id="KW-0464">Manganese</keyword>
<dbReference type="InterPro" id="IPR000086">
    <property type="entry name" value="NUDIX_hydrolase_dom"/>
</dbReference>
<evidence type="ECO:0000256" key="6">
    <source>
        <dbReference type="ARBA" id="ARBA00023211"/>
    </source>
</evidence>
<dbReference type="PANTHER" id="PTHR12992">
    <property type="entry name" value="NUDIX HYDROLASE"/>
    <property type="match status" value="1"/>
</dbReference>
<dbReference type="PROSITE" id="PS00893">
    <property type="entry name" value="NUDIX_BOX"/>
    <property type="match status" value="1"/>
</dbReference>
<accession>A0A9D1I5G6</accession>
<name>A0A9D1I5G6_9FIRM</name>
<dbReference type="InterPro" id="IPR020084">
    <property type="entry name" value="NUDIX_hydrolase_CS"/>
</dbReference>
<sequence length="202" mass="23021">MNIKEIEDRLKGRPVGTIDKHRFFSVTIPLVEKPEGLCLLFEVRSPKLKSQPGDICFPGGKIEEGESPQECALRETQEETGIPASQVRILGQFDTLYSFSGYTLYTFPASIDEGDLKAARINRDEVQELFTVPLDFFRENEAQIYDVDVLSDVKDFPYEEAGISPSYNWRKGKNILPVYKYGERVIWGVTARIVRGFVKKMT</sequence>
<feature type="domain" description="Nudix hydrolase" evidence="8">
    <location>
        <begin position="21"/>
        <end position="155"/>
    </location>
</feature>
<keyword evidence="3" id="KW-0479">Metal-binding</keyword>